<name>A0A7T1F2S2_ATRLM</name>
<gene>
    <name evidence="1" type="ORF">RT761_01521</name>
</gene>
<dbReference type="InterPro" id="IPR003374">
    <property type="entry name" value="ApbE-like_sf"/>
</dbReference>
<sequence>MTEYVERFYRKTIKPSDLISFAVKINESDLMIYAQCDLSQLSYSLLDKERRNLEAYIRYNSQFRKSLIPILIDDFAPPICKNMADAAKRAGVGPMAAVAGAVNDRLANGLLSKTTELIIENGGDLLIHSLRERVIAIYAGENSPFNSQIGLLISPGKTFGVATSSGKIGHSLSFGEADAVTIVAHSSAVADAWATSVGNLIHSKKDIEKVLKHCENIQEIVGVVIIFQDVLGIRGDLQLVHL</sequence>
<organism evidence="1 2">
    <name type="scientific">Atribacter laminatus</name>
    <dbReference type="NCBI Taxonomy" id="2847778"/>
    <lineage>
        <taxon>Bacteria</taxon>
        <taxon>Pseudomonadati</taxon>
        <taxon>Atribacterota</taxon>
        <taxon>Atribacteria</taxon>
        <taxon>Atribacterales</taxon>
        <taxon>Atribacteraceae</taxon>
        <taxon>Atribacter</taxon>
    </lineage>
</organism>
<dbReference type="AlphaFoldDB" id="A0A7T1F2S2"/>
<evidence type="ECO:0000313" key="1">
    <source>
        <dbReference type="EMBL" id="QPM68303.1"/>
    </source>
</evidence>
<keyword evidence="2" id="KW-1185">Reference proteome</keyword>
<dbReference type="InterPro" id="IPR007183">
    <property type="entry name" value="UPF0280"/>
</dbReference>
<dbReference type="EMBL" id="CP065383">
    <property type="protein sequence ID" value="QPM68303.1"/>
    <property type="molecule type" value="Genomic_DNA"/>
</dbReference>
<dbReference type="KEGG" id="alam:RT761_01521"/>
<proteinExistence type="predicted"/>
<protein>
    <submittedName>
        <fullName evidence="1">Uncharacterized protein</fullName>
    </submittedName>
</protein>
<dbReference type="Gene3D" id="3.10.520.10">
    <property type="entry name" value="ApbE-like domains"/>
    <property type="match status" value="1"/>
</dbReference>
<dbReference type="SUPFAM" id="SSF143631">
    <property type="entry name" value="ApbE-like"/>
    <property type="match status" value="1"/>
</dbReference>
<evidence type="ECO:0000313" key="2">
    <source>
        <dbReference type="Proteomes" id="UP000594463"/>
    </source>
</evidence>
<accession>A0A7T1F2S2</accession>
<dbReference type="Proteomes" id="UP000594463">
    <property type="component" value="Chromosome"/>
</dbReference>
<dbReference type="PIRSF" id="PIRSF006421">
    <property type="entry name" value="UCP006421"/>
    <property type="match status" value="1"/>
</dbReference>
<dbReference type="RefSeq" id="WP_218110816.1">
    <property type="nucleotide sequence ID" value="NZ_CP065383.1"/>
</dbReference>
<reference evidence="1 2" key="1">
    <citation type="journal article" date="2021" name="Nat. Commun.">
        <title>Isolation of a member of the candidate phylum Atribacteria reveals a unique cell membrane structure.</title>
        <authorList>
            <person name="Taiki K."/>
            <person name="Nobu M.K."/>
            <person name="Kusada H."/>
            <person name="Meng X.-Y."/>
            <person name="Hosoki N."/>
            <person name="Uematsu K."/>
            <person name="Yoshioka H."/>
            <person name="Kamagata Y."/>
            <person name="Tamaki H."/>
        </authorList>
    </citation>
    <scope>NUCLEOTIDE SEQUENCE [LARGE SCALE GENOMIC DNA]</scope>
    <source>
        <strain evidence="1 2">RT761</strain>
    </source>
</reference>